<dbReference type="EMBL" id="CAJVQC010072262">
    <property type="protein sequence ID" value="CAG8811340.1"/>
    <property type="molecule type" value="Genomic_DNA"/>
</dbReference>
<feature type="non-terminal residue" evidence="1">
    <location>
        <position position="1"/>
    </location>
</feature>
<dbReference type="Proteomes" id="UP000789920">
    <property type="component" value="Unassembled WGS sequence"/>
</dbReference>
<keyword evidence="2" id="KW-1185">Reference proteome</keyword>
<organism evidence="1 2">
    <name type="scientific">Racocetra persica</name>
    <dbReference type="NCBI Taxonomy" id="160502"/>
    <lineage>
        <taxon>Eukaryota</taxon>
        <taxon>Fungi</taxon>
        <taxon>Fungi incertae sedis</taxon>
        <taxon>Mucoromycota</taxon>
        <taxon>Glomeromycotina</taxon>
        <taxon>Glomeromycetes</taxon>
        <taxon>Diversisporales</taxon>
        <taxon>Gigasporaceae</taxon>
        <taxon>Racocetra</taxon>
    </lineage>
</organism>
<accession>A0ACA9RVH5</accession>
<evidence type="ECO:0000313" key="2">
    <source>
        <dbReference type="Proteomes" id="UP000789920"/>
    </source>
</evidence>
<name>A0ACA9RVH5_9GLOM</name>
<protein>
    <submittedName>
        <fullName evidence="1">4240_t:CDS:1</fullName>
    </submittedName>
</protein>
<feature type="non-terminal residue" evidence="1">
    <location>
        <position position="208"/>
    </location>
</feature>
<comment type="caution">
    <text evidence="1">The sequence shown here is derived from an EMBL/GenBank/DDBJ whole genome shotgun (WGS) entry which is preliminary data.</text>
</comment>
<reference evidence="1" key="1">
    <citation type="submission" date="2021-06" db="EMBL/GenBank/DDBJ databases">
        <authorList>
            <person name="Kallberg Y."/>
            <person name="Tangrot J."/>
            <person name="Rosling A."/>
        </authorList>
    </citation>
    <scope>NUCLEOTIDE SEQUENCE</scope>
    <source>
        <strain evidence="1">MA461A</strain>
    </source>
</reference>
<evidence type="ECO:0000313" key="1">
    <source>
        <dbReference type="EMBL" id="CAG8811340.1"/>
    </source>
</evidence>
<proteinExistence type="predicted"/>
<sequence length="208" mass="24707">IDNCNCTVPKRIQKVPKILHYVYVNEDQEYLPFTFTRWLAMTSAIETIKPEKTYFHCIYEPKSYWYQLIKPKLTVMPTRIVTEIFGNPVKVIQHKSDIIRMEVLRDFGGIYLDLDVIVFQPFDDLLYDDFTMALEHNIEPTLGNAVIIGRPFAPFLTRWIQGYKDFNDNEWFRHSTRLPYLISEEHGDDIHVLNTTAFFWPTWIGEHL</sequence>
<gene>
    <name evidence="1" type="ORF">RPERSI_LOCUS23282</name>
</gene>